<keyword evidence="1 4" id="KW-0808">Transferase</keyword>
<accession>A0A2C5W309</accession>
<dbReference type="CDD" id="cd04301">
    <property type="entry name" value="NAT_SF"/>
    <property type="match status" value="1"/>
</dbReference>
<dbReference type="AlphaFoldDB" id="A0A2C5W309"/>
<gene>
    <name evidence="4" type="ORF">CRX57_01195</name>
</gene>
<protein>
    <submittedName>
        <fullName evidence="4">GNAT family N-acetyltransferase</fullName>
    </submittedName>
</protein>
<dbReference type="GO" id="GO:0016747">
    <property type="term" value="F:acyltransferase activity, transferring groups other than amino-acyl groups"/>
    <property type="evidence" value="ECO:0007669"/>
    <property type="project" value="InterPro"/>
</dbReference>
<dbReference type="InterPro" id="IPR050832">
    <property type="entry name" value="Bact_Acetyltransf"/>
</dbReference>
<feature type="domain" description="N-acetyltransferase" evidence="3">
    <location>
        <begin position="4"/>
        <end position="155"/>
    </location>
</feature>
<dbReference type="InterPro" id="IPR000182">
    <property type="entry name" value="GNAT_dom"/>
</dbReference>
<name>A0A2C5W309_PSEPU</name>
<dbReference type="Pfam" id="PF00583">
    <property type="entry name" value="Acetyltransf_1"/>
    <property type="match status" value="1"/>
</dbReference>
<dbReference type="Proteomes" id="UP000222460">
    <property type="component" value="Unassembled WGS sequence"/>
</dbReference>
<evidence type="ECO:0000313" key="4">
    <source>
        <dbReference type="EMBL" id="PHH38843.1"/>
    </source>
</evidence>
<dbReference type="PANTHER" id="PTHR43877">
    <property type="entry name" value="AMINOALKYLPHOSPHONATE N-ACETYLTRANSFERASE-RELATED-RELATED"/>
    <property type="match status" value="1"/>
</dbReference>
<organism evidence="4 5">
    <name type="scientific">Pseudomonas putida</name>
    <name type="common">Arthrobacter siderocapsulatus</name>
    <dbReference type="NCBI Taxonomy" id="303"/>
    <lineage>
        <taxon>Bacteria</taxon>
        <taxon>Pseudomonadati</taxon>
        <taxon>Pseudomonadota</taxon>
        <taxon>Gammaproteobacteria</taxon>
        <taxon>Pseudomonadales</taxon>
        <taxon>Pseudomonadaceae</taxon>
        <taxon>Pseudomonas</taxon>
    </lineage>
</organism>
<dbReference type="EMBL" id="PDKZ01000002">
    <property type="protein sequence ID" value="PHH38843.1"/>
    <property type="molecule type" value="Genomic_DNA"/>
</dbReference>
<comment type="caution">
    <text evidence="4">The sequence shown here is derived from an EMBL/GenBank/DDBJ whole genome shotgun (WGS) entry which is preliminary data.</text>
</comment>
<evidence type="ECO:0000259" key="3">
    <source>
        <dbReference type="PROSITE" id="PS51186"/>
    </source>
</evidence>
<dbReference type="RefSeq" id="WP_098963938.1">
    <property type="nucleotide sequence ID" value="NZ_PDKZ01000002.1"/>
</dbReference>
<reference evidence="5" key="1">
    <citation type="submission" date="2017-10" db="EMBL/GenBank/DDBJ databases">
        <title>FDA dAtabase for Regulatory Grade micrObial Sequences (FDA-ARGOS): Supporting development and validation of Infectious Disease Dx tests.</title>
        <authorList>
            <person name="Goldberg B."/>
            <person name="Campos J."/>
            <person name="Tallon L."/>
            <person name="Sadzewicz L."/>
            <person name="Ott S."/>
            <person name="Zhao X."/>
            <person name="Nagaraj S."/>
            <person name="Vavikolanu K."/>
            <person name="Aluvathingal J."/>
            <person name="Nadendla S."/>
            <person name="Geyer C."/>
            <person name="Sichtig H."/>
        </authorList>
    </citation>
    <scope>NUCLEOTIDE SEQUENCE [LARGE SCALE GENOMIC DNA]</scope>
    <source>
        <strain evidence="5">FDAARGOS_376</strain>
    </source>
</reference>
<evidence type="ECO:0000256" key="1">
    <source>
        <dbReference type="ARBA" id="ARBA00022679"/>
    </source>
</evidence>
<keyword evidence="2" id="KW-0012">Acyltransferase</keyword>
<evidence type="ECO:0000256" key="2">
    <source>
        <dbReference type="ARBA" id="ARBA00023315"/>
    </source>
</evidence>
<dbReference type="SUPFAM" id="SSF55729">
    <property type="entry name" value="Acyl-CoA N-acyltransferases (Nat)"/>
    <property type="match status" value="1"/>
</dbReference>
<dbReference type="InterPro" id="IPR016181">
    <property type="entry name" value="Acyl_CoA_acyltransferase"/>
</dbReference>
<dbReference type="PROSITE" id="PS51186">
    <property type="entry name" value="GNAT"/>
    <property type="match status" value="1"/>
</dbReference>
<proteinExistence type="predicted"/>
<sequence>MDTTTIRRYRVADAPAVSRLFEEIYGVHYPQPHVYLPWMISQNHSVGRWHSLVAVVNEHICGHATLFRQSGRTALAELALTVVHPDTRGQNIATQLGQQLLIHAQALDCRGVTIKQVTHHPYTQRMAAGLGFHSCGLLPDYAPSPFGGTGRETIVVGHCSIDGHRRPLPALAWPQDCRELMSRLEAVFGTTDHTVPWKGPKIRFDHVSGRYDLLLKALDDNLLEQLGQLPAHWLISIRLRLAQGFSSALRKLADAGFAFTGIVPDDHSDGWLALFHRGYQASTLSLHCPHMQHLQDQAQQAGERYQD</sequence>
<evidence type="ECO:0000313" key="5">
    <source>
        <dbReference type="Proteomes" id="UP000222460"/>
    </source>
</evidence>
<dbReference type="Gene3D" id="3.40.630.30">
    <property type="match status" value="1"/>
</dbReference>